<dbReference type="RefSeq" id="WP_129070432.1">
    <property type="nucleotide sequence ID" value="NZ_RDFA01000008.1"/>
</dbReference>
<sequence>MDRNVGTGDRTVRIALGVLIAIAGGAAITGYWAVGAAVGALIVAIGAVLVVTGTTQRCPIYAGVGIDTCDADR</sequence>
<feature type="transmembrane region" description="Helical" evidence="1">
    <location>
        <begin position="12"/>
        <end position="28"/>
    </location>
</feature>
<evidence type="ECO:0000256" key="1">
    <source>
        <dbReference type="SAM" id="Phobius"/>
    </source>
</evidence>
<keyword evidence="1" id="KW-0812">Transmembrane</keyword>
<dbReference type="InterPro" id="IPR021309">
    <property type="entry name" value="YgaP-like_TM"/>
</dbReference>
<reference evidence="3 4" key="1">
    <citation type="submission" date="2019-01" db="EMBL/GenBank/DDBJ databases">
        <title>Halorientalis sp. F13-25 a new haloarchaeum isolated from hypersaline water.</title>
        <authorList>
            <person name="Ana D.-V."/>
            <person name="Cristina S.-P."/>
            <person name="Antonio V."/>
        </authorList>
    </citation>
    <scope>NUCLEOTIDE SEQUENCE [LARGE SCALE GENOMIC DNA]</scope>
    <source>
        <strain evidence="3 4">F13-25</strain>
    </source>
</reference>
<keyword evidence="1" id="KW-1133">Transmembrane helix</keyword>
<evidence type="ECO:0000313" key="3">
    <source>
        <dbReference type="EMBL" id="RXK46633.1"/>
    </source>
</evidence>
<organism evidence="3 4">
    <name type="scientific">Halorientalis pallida</name>
    <dbReference type="NCBI Taxonomy" id="2479928"/>
    <lineage>
        <taxon>Archaea</taxon>
        <taxon>Methanobacteriati</taxon>
        <taxon>Methanobacteriota</taxon>
        <taxon>Stenosarchaea group</taxon>
        <taxon>Halobacteria</taxon>
        <taxon>Halobacteriales</taxon>
        <taxon>Haloarculaceae</taxon>
        <taxon>Halorientalis</taxon>
    </lineage>
</organism>
<dbReference type="AlphaFoldDB" id="A0A498KVS0"/>
<dbReference type="EMBL" id="RDFA01000008">
    <property type="protein sequence ID" value="RXK46633.1"/>
    <property type="molecule type" value="Genomic_DNA"/>
</dbReference>
<feature type="transmembrane region" description="Helical" evidence="1">
    <location>
        <begin position="34"/>
        <end position="52"/>
    </location>
</feature>
<protein>
    <submittedName>
        <fullName evidence="3">DUF2892 domain-containing protein</fullName>
    </submittedName>
</protein>
<proteinExistence type="predicted"/>
<dbReference type="Proteomes" id="UP000289691">
    <property type="component" value="Unassembled WGS sequence"/>
</dbReference>
<gene>
    <name evidence="3" type="ORF">EAF64_18315</name>
</gene>
<accession>A0A498KVS0</accession>
<name>A0A498KVS0_9EURY</name>
<keyword evidence="1" id="KW-0472">Membrane</keyword>
<keyword evidence="4" id="KW-1185">Reference proteome</keyword>
<comment type="caution">
    <text evidence="3">The sequence shown here is derived from an EMBL/GenBank/DDBJ whole genome shotgun (WGS) entry which is preliminary data.</text>
</comment>
<evidence type="ECO:0000259" key="2">
    <source>
        <dbReference type="Pfam" id="PF11127"/>
    </source>
</evidence>
<dbReference type="Pfam" id="PF11127">
    <property type="entry name" value="YgaP-like_TM"/>
    <property type="match status" value="1"/>
</dbReference>
<feature type="domain" description="Inner membrane protein YgaP-like transmembrane" evidence="2">
    <location>
        <begin position="1"/>
        <end position="71"/>
    </location>
</feature>
<evidence type="ECO:0000313" key="4">
    <source>
        <dbReference type="Proteomes" id="UP000289691"/>
    </source>
</evidence>